<dbReference type="SUPFAM" id="SSF51556">
    <property type="entry name" value="Metallo-dependent hydrolases"/>
    <property type="match status" value="1"/>
</dbReference>
<keyword evidence="2" id="KW-0614">Plasmid</keyword>
<evidence type="ECO:0000313" key="2">
    <source>
        <dbReference type="EMBL" id="BCQ37394.1"/>
    </source>
</evidence>
<dbReference type="InterPro" id="IPR006680">
    <property type="entry name" value="Amidohydro-rel"/>
</dbReference>
<geneLocation type="plasmid" evidence="2 3">
    <name>pERA53</name>
</geneLocation>
<feature type="domain" description="Amidohydrolase-related" evidence="1">
    <location>
        <begin position="37"/>
        <end position="152"/>
    </location>
</feature>
<dbReference type="InterPro" id="IPR032466">
    <property type="entry name" value="Metal_Hydrolase"/>
</dbReference>
<organism evidence="2 3">
    <name type="scientific">Erwinia rhapontici</name>
    <name type="common">Pectobacterium rhapontici</name>
    <dbReference type="NCBI Taxonomy" id="55212"/>
    <lineage>
        <taxon>Bacteria</taxon>
        <taxon>Pseudomonadati</taxon>
        <taxon>Pseudomonadota</taxon>
        <taxon>Gammaproteobacteria</taxon>
        <taxon>Enterobacterales</taxon>
        <taxon>Erwiniaceae</taxon>
        <taxon>Erwinia</taxon>
    </lineage>
</organism>
<gene>
    <name evidence="2" type="ORF">ERHA53_47370</name>
</gene>
<name>A0ABM7N7F5_ERWRD</name>
<proteinExistence type="predicted"/>
<evidence type="ECO:0000259" key="1">
    <source>
        <dbReference type="Pfam" id="PF01979"/>
    </source>
</evidence>
<dbReference type="RefSeq" id="WP_244874741.1">
    <property type="nucleotide sequence ID" value="NZ_AP024330.1"/>
</dbReference>
<dbReference type="Gene3D" id="3.20.20.140">
    <property type="entry name" value="Metal-dependent hydrolases"/>
    <property type="match status" value="1"/>
</dbReference>
<evidence type="ECO:0000313" key="3">
    <source>
        <dbReference type="Proteomes" id="UP000677515"/>
    </source>
</evidence>
<protein>
    <recommendedName>
        <fullName evidence="1">Amidohydrolase-related domain-containing protein</fullName>
    </recommendedName>
</protein>
<accession>A0ABM7N7F5</accession>
<dbReference type="Proteomes" id="UP000677515">
    <property type="component" value="Plasmid pERA53"/>
</dbReference>
<keyword evidence="3" id="KW-1185">Reference proteome</keyword>
<reference evidence="2 3" key="1">
    <citation type="submission" date="2021-01" db="EMBL/GenBank/DDBJ databases">
        <title>Complete genome sequence of Erwinia rhapontici MAFF 311153.</title>
        <authorList>
            <person name="Morohoshi T."/>
            <person name="Someya N."/>
        </authorList>
    </citation>
    <scope>NUCLEOTIDE SEQUENCE [LARGE SCALE GENOMIC DNA]</scope>
    <source>
        <strain evidence="2 3">MAFF 311153</strain>
        <plasmid evidence="2 3">pERA53</plasmid>
    </source>
</reference>
<dbReference type="EMBL" id="AP024330">
    <property type="protein sequence ID" value="BCQ37394.1"/>
    <property type="molecule type" value="Genomic_DNA"/>
</dbReference>
<sequence>MLTGSFERTAEVRCCSLGRVTFPLIDRHYLSPSLTVVHASDALPQQLNALQEAGGGLALTPVSEQRVGYGLTLLNHFRGIERQGLGIDGNALAGGGNMFETLRISALTQSGEAKDETLPDPRELLRLATRRSAESLGLSDITGTLEERKRADN</sequence>
<dbReference type="Pfam" id="PF01979">
    <property type="entry name" value="Amidohydro_1"/>
    <property type="match status" value="1"/>
</dbReference>